<feature type="compositionally biased region" description="Low complexity" evidence="1">
    <location>
        <begin position="301"/>
        <end position="318"/>
    </location>
</feature>
<feature type="domain" description="Zn(2)-C6 fungal-type" evidence="2">
    <location>
        <begin position="90"/>
        <end position="121"/>
    </location>
</feature>
<dbReference type="GO" id="GO:0008270">
    <property type="term" value="F:zinc ion binding"/>
    <property type="evidence" value="ECO:0007669"/>
    <property type="project" value="InterPro"/>
</dbReference>
<dbReference type="CDD" id="cd00067">
    <property type="entry name" value="GAL4"/>
    <property type="match status" value="1"/>
</dbReference>
<protein>
    <submittedName>
        <fullName evidence="3">Transcription activator of gluconeogenesis</fullName>
    </submittedName>
</protein>
<dbReference type="Pfam" id="PF00172">
    <property type="entry name" value="Zn_clus"/>
    <property type="match status" value="1"/>
</dbReference>
<feature type="compositionally biased region" description="Polar residues" evidence="1">
    <location>
        <begin position="7"/>
        <end position="19"/>
    </location>
</feature>
<dbReference type="Proteomes" id="UP001431209">
    <property type="component" value="Unassembled WGS sequence"/>
</dbReference>
<dbReference type="PROSITE" id="PS50048">
    <property type="entry name" value="ZN2_CY6_FUNGAL_2"/>
    <property type="match status" value="1"/>
</dbReference>
<feature type="compositionally biased region" description="Polar residues" evidence="1">
    <location>
        <begin position="192"/>
        <end position="202"/>
    </location>
</feature>
<proteinExistence type="predicted"/>
<feature type="region of interest" description="Disordered" evidence="1">
    <location>
        <begin position="192"/>
        <end position="334"/>
    </location>
</feature>
<sequence>MEPQGSFVMSQLSGQQRGPQTDDRNISSYSFTTNPINNVPYVNTSESQPTRSASVHDFRQLNDDNESDAEEECSNIDDSSKKPSQKTNYACTECRKAHKACSGQRPCERCVKFGIGETCSSSTRKRRSLTKKYWVDFLQQQQLQQQIQQQCTAQKQPIFVDHFEMERMKSAILKQKTKVRSSLQNWTIHSSESYQHTQTPPEQRQHSPVKDNTPTFGPIGTPRPLEPQYSPRVDHSPRLQTTPYSTPRLEHSPRLQQTPRSAPYPSPRSSPRYNPIPENVEHISDSMHTPYHSPRLGGVYSPRSSPRLDSSPRLSEPSHYSPRADYSPRIEAPHHPVQYSPRVEQYHTGMAREQYSPRLNPNALPSISEELLRLESISELTKNMNIREGAGPTFAKRQSLNQTQIYQGQTSPIWRQPPNI</sequence>
<feature type="compositionally biased region" description="Acidic residues" evidence="1">
    <location>
        <begin position="63"/>
        <end position="75"/>
    </location>
</feature>
<dbReference type="SMART" id="SM00066">
    <property type="entry name" value="GAL4"/>
    <property type="match status" value="1"/>
</dbReference>
<dbReference type="InterPro" id="IPR036864">
    <property type="entry name" value="Zn2-C6_fun-type_DNA-bd_sf"/>
</dbReference>
<evidence type="ECO:0000256" key="1">
    <source>
        <dbReference type="SAM" id="MobiDB-lite"/>
    </source>
</evidence>
<dbReference type="GO" id="GO:0000981">
    <property type="term" value="F:DNA-binding transcription factor activity, RNA polymerase II-specific"/>
    <property type="evidence" value="ECO:0007669"/>
    <property type="project" value="InterPro"/>
</dbReference>
<gene>
    <name evidence="3" type="ORF">AKO1_013861</name>
</gene>
<dbReference type="Gene3D" id="4.10.240.10">
    <property type="entry name" value="Zn(2)-C6 fungal-type DNA-binding domain"/>
    <property type="match status" value="1"/>
</dbReference>
<organism evidence="3 4">
    <name type="scientific">Acrasis kona</name>
    <dbReference type="NCBI Taxonomy" id="1008807"/>
    <lineage>
        <taxon>Eukaryota</taxon>
        <taxon>Discoba</taxon>
        <taxon>Heterolobosea</taxon>
        <taxon>Tetramitia</taxon>
        <taxon>Eutetramitia</taxon>
        <taxon>Acrasidae</taxon>
        <taxon>Acrasis</taxon>
    </lineage>
</organism>
<name>A0AAW2ZGZ5_9EUKA</name>
<dbReference type="InterPro" id="IPR001138">
    <property type="entry name" value="Zn2Cys6_DnaBD"/>
</dbReference>
<keyword evidence="4" id="KW-1185">Reference proteome</keyword>
<feature type="compositionally biased region" description="Polar residues" evidence="1">
    <location>
        <begin position="26"/>
        <end position="53"/>
    </location>
</feature>
<feature type="region of interest" description="Disordered" evidence="1">
    <location>
        <begin position="1"/>
        <end position="85"/>
    </location>
</feature>
<accession>A0AAW2ZGZ5</accession>
<dbReference type="AlphaFoldDB" id="A0AAW2ZGZ5"/>
<evidence type="ECO:0000313" key="4">
    <source>
        <dbReference type="Proteomes" id="UP001431209"/>
    </source>
</evidence>
<dbReference type="SUPFAM" id="SSF57701">
    <property type="entry name" value="Zn2/Cys6 DNA-binding domain"/>
    <property type="match status" value="1"/>
</dbReference>
<comment type="caution">
    <text evidence="3">The sequence shown here is derived from an EMBL/GenBank/DDBJ whole genome shotgun (WGS) entry which is preliminary data.</text>
</comment>
<dbReference type="EMBL" id="JAOPGA020001518">
    <property type="protein sequence ID" value="KAL0489138.1"/>
    <property type="molecule type" value="Genomic_DNA"/>
</dbReference>
<reference evidence="3 4" key="1">
    <citation type="submission" date="2024-03" db="EMBL/GenBank/DDBJ databases">
        <title>The Acrasis kona genome and developmental transcriptomes reveal deep origins of eukaryotic multicellular pathways.</title>
        <authorList>
            <person name="Sheikh S."/>
            <person name="Fu C.-J."/>
            <person name="Brown M.W."/>
            <person name="Baldauf S.L."/>
        </authorList>
    </citation>
    <scope>NUCLEOTIDE SEQUENCE [LARGE SCALE GENOMIC DNA]</scope>
    <source>
        <strain evidence="3 4">ATCC MYA-3509</strain>
    </source>
</reference>
<evidence type="ECO:0000313" key="3">
    <source>
        <dbReference type="EMBL" id="KAL0489138.1"/>
    </source>
</evidence>
<evidence type="ECO:0000259" key="2">
    <source>
        <dbReference type="PROSITE" id="PS50048"/>
    </source>
</evidence>
<dbReference type="PROSITE" id="PS00463">
    <property type="entry name" value="ZN2_CY6_FUNGAL_1"/>
    <property type="match status" value="1"/>
</dbReference>